<evidence type="ECO:0000259" key="1">
    <source>
        <dbReference type="Pfam" id="PF18332"/>
    </source>
</evidence>
<evidence type="ECO:0000313" key="3">
    <source>
        <dbReference type="Proteomes" id="UP000054560"/>
    </source>
</evidence>
<protein>
    <recommendedName>
        <fullName evidence="1">5'-3' exoribonuclease 1 D1 domain-containing protein</fullName>
    </recommendedName>
</protein>
<feature type="non-terminal residue" evidence="2">
    <location>
        <position position="1"/>
    </location>
</feature>
<dbReference type="Pfam" id="PF18332">
    <property type="entry name" value="XRN1_D1"/>
    <property type="match status" value="1"/>
</dbReference>
<proteinExistence type="predicted"/>
<dbReference type="AlphaFoldDB" id="A0A0L0F2S4"/>
<feature type="domain" description="5'-3' exoribonuclease 1 D1" evidence="1">
    <location>
        <begin position="5"/>
        <end position="52"/>
    </location>
</feature>
<keyword evidence="3" id="KW-1185">Reference proteome</keyword>
<dbReference type="InterPro" id="IPR040992">
    <property type="entry name" value="XRN1_D1"/>
</dbReference>
<dbReference type="RefSeq" id="XP_014144375.1">
    <property type="nucleotide sequence ID" value="XM_014288900.1"/>
</dbReference>
<dbReference type="InterPro" id="IPR047007">
    <property type="entry name" value="XRN1_D1_sf"/>
</dbReference>
<accession>A0A0L0F2S4</accession>
<feature type="non-terminal residue" evidence="2">
    <location>
        <position position="53"/>
    </location>
</feature>
<dbReference type="EMBL" id="KQ251076">
    <property type="protein sequence ID" value="KNC70473.1"/>
    <property type="molecule type" value="Genomic_DNA"/>
</dbReference>
<evidence type="ECO:0000313" key="2">
    <source>
        <dbReference type="EMBL" id="KNC70473.1"/>
    </source>
</evidence>
<name>A0A0L0F2S4_9EUKA</name>
<sequence>IKPLVFQQPSRNQHCIAITLKENHVTQFSTAQDAANEYLGKTVYYGWPHLKHG</sequence>
<dbReference type="GeneID" id="25917504"/>
<organism evidence="2 3">
    <name type="scientific">Sphaeroforma arctica JP610</name>
    <dbReference type="NCBI Taxonomy" id="667725"/>
    <lineage>
        <taxon>Eukaryota</taxon>
        <taxon>Ichthyosporea</taxon>
        <taxon>Ichthyophonida</taxon>
        <taxon>Sphaeroforma</taxon>
    </lineage>
</organism>
<dbReference type="Gene3D" id="2.170.260.40">
    <property type="match status" value="1"/>
</dbReference>
<dbReference type="Proteomes" id="UP000054560">
    <property type="component" value="Unassembled WGS sequence"/>
</dbReference>
<reference evidence="2 3" key="1">
    <citation type="submission" date="2011-02" db="EMBL/GenBank/DDBJ databases">
        <title>The Genome Sequence of Sphaeroforma arctica JP610.</title>
        <authorList>
            <consortium name="The Broad Institute Genome Sequencing Platform"/>
            <person name="Russ C."/>
            <person name="Cuomo C."/>
            <person name="Young S.K."/>
            <person name="Zeng Q."/>
            <person name="Gargeya S."/>
            <person name="Alvarado L."/>
            <person name="Berlin A."/>
            <person name="Chapman S.B."/>
            <person name="Chen Z."/>
            <person name="Freedman E."/>
            <person name="Gellesch M."/>
            <person name="Goldberg J."/>
            <person name="Griggs A."/>
            <person name="Gujja S."/>
            <person name="Heilman E."/>
            <person name="Heiman D."/>
            <person name="Howarth C."/>
            <person name="Mehta T."/>
            <person name="Neiman D."/>
            <person name="Pearson M."/>
            <person name="Roberts A."/>
            <person name="Saif S."/>
            <person name="Shea T."/>
            <person name="Shenoy N."/>
            <person name="Sisk P."/>
            <person name="Stolte C."/>
            <person name="Sykes S."/>
            <person name="White J."/>
            <person name="Yandava C."/>
            <person name="Burger G."/>
            <person name="Gray M.W."/>
            <person name="Holland P.W.H."/>
            <person name="King N."/>
            <person name="Lang F.B.F."/>
            <person name="Roger A.J."/>
            <person name="Ruiz-Trillo I."/>
            <person name="Haas B."/>
            <person name="Nusbaum C."/>
            <person name="Birren B."/>
        </authorList>
    </citation>
    <scope>NUCLEOTIDE SEQUENCE [LARGE SCALE GENOMIC DNA]</scope>
    <source>
        <strain evidence="2 3">JP610</strain>
    </source>
</reference>
<gene>
    <name evidence="2" type="ORF">SARC_17000</name>
</gene>